<sequence>MRILIGQPKMEQHLEQFIQEIEANPTVDLILYPEGYCQVTHLDEVKELAKRFQTAVVMGYRNEQNVDRALIINKRGETLLDRAKTPETMPLFMPSTVKDDGHRYGYVLCREIFMGLDGLQSEENIQLIFNPIGVGMFSEEQYADWSGEAKKIAMQQRSIILGTSHADGSYRNCGFSIPIAYCFDETGEVVLLSKNDTRTRIVDTELKTVVVLEDSVSCR</sequence>
<keyword evidence="2" id="KW-1185">Reference proteome</keyword>
<dbReference type="Proteomes" id="UP000016464">
    <property type="component" value="Unassembled WGS sequence"/>
</dbReference>
<accession>U1N297</accession>
<proteinExistence type="predicted"/>
<evidence type="ECO:0008006" key="3">
    <source>
        <dbReference type="Google" id="ProtNLM"/>
    </source>
</evidence>
<dbReference type="InterPro" id="IPR036526">
    <property type="entry name" value="C-N_Hydrolase_sf"/>
</dbReference>
<dbReference type="eggNOG" id="ENOG5030KMM">
    <property type="taxonomic scope" value="Bacteria"/>
</dbReference>
<reference evidence="1 2" key="1">
    <citation type="journal article" date="2013" name="Genome Announc.">
        <title>Draft Genome Sequence of Exiguobacterium pavilionensis Strain RW-2, with Wide Thermal, Salinity, and pH Tolerance, Isolated from Modern Freshwater Microbialites.</title>
        <authorList>
            <person name="White R.A.III."/>
            <person name="Grassa C.J."/>
            <person name="Suttle C.A."/>
        </authorList>
    </citation>
    <scope>NUCLEOTIDE SEQUENCE [LARGE SCALE GENOMIC DNA]</scope>
    <source>
        <strain evidence="1 2">RW-2</strain>
    </source>
</reference>
<gene>
    <name evidence="1" type="ORF">M467_05625</name>
</gene>
<dbReference type="RefSeq" id="WP_021067384.1">
    <property type="nucleotide sequence ID" value="NZ_ATCL01000020.1"/>
</dbReference>
<dbReference type="SUPFAM" id="SSF56317">
    <property type="entry name" value="Carbon-nitrogen hydrolase"/>
    <property type="match status" value="1"/>
</dbReference>
<name>U1N297_9BACL</name>
<dbReference type="OrthoDB" id="1894469at2"/>
<dbReference type="AlphaFoldDB" id="U1N297"/>
<evidence type="ECO:0000313" key="1">
    <source>
        <dbReference type="EMBL" id="ERG66755.1"/>
    </source>
</evidence>
<dbReference type="Gene3D" id="3.60.110.10">
    <property type="entry name" value="Carbon-nitrogen hydrolase"/>
    <property type="match status" value="1"/>
</dbReference>
<dbReference type="PATRIC" id="fig|1345023.5.peg.2228"/>
<evidence type="ECO:0000313" key="2">
    <source>
        <dbReference type="Proteomes" id="UP000016464"/>
    </source>
</evidence>
<dbReference type="EMBL" id="ATCL01000020">
    <property type="protein sequence ID" value="ERG66755.1"/>
    <property type="molecule type" value="Genomic_DNA"/>
</dbReference>
<organism evidence="1 2">
    <name type="scientific">Exiguobacterium chiriqhucha RW-2</name>
    <dbReference type="NCBI Taxonomy" id="1345023"/>
    <lineage>
        <taxon>Bacteria</taxon>
        <taxon>Bacillati</taxon>
        <taxon>Bacillota</taxon>
        <taxon>Bacilli</taxon>
        <taxon>Bacillales</taxon>
        <taxon>Bacillales Family XII. Incertae Sedis</taxon>
        <taxon>Exiguobacterium</taxon>
    </lineage>
</organism>
<protein>
    <recommendedName>
        <fullName evidence="3">CN hydrolase domain-containing protein</fullName>
    </recommendedName>
</protein>
<comment type="caution">
    <text evidence="1">The sequence shown here is derived from an EMBL/GenBank/DDBJ whole genome shotgun (WGS) entry which is preliminary data.</text>
</comment>